<accession>A0A1W6MM90</accession>
<proteinExistence type="predicted"/>
<evidence type="ECO:0000313" key="2">
    <source>
        <dbReference type="Proteomes" id="UP000193431"/>
    </source>
</evidence>
<dbReference type="AlphaFoldDB" id="A0A1W6MM90"/>
<reference evidence="1 2" key="1">
    <citation type="submission" date="2016-11" db="EMBL/GenBank/DDBJ databases">
        <title>Trade-off between light-utilization and light-protection in marine flavobacteria.</title>
        <authorList>
            <person name="Kumagai Y."/>
        </authorList>
    </citation>
    <scope>NUCLEOTIDE SEQUENCE [LARGE SCALE GENOMIC DNA]</scope>
    <source>
        <strain evidence="1 2">JCM 13191</strain>
    </source>
</reference>
<keyword evidence="2" id="KW-1185">Reference proteome</keyword>
<evidence type="ECO:0000313" key="1">
    <source>
        <dbReference type="EMBL" id="ARN78687.1"/>
    </source>
</evidence>
<organism evidence="1 2">
    <name type="scientific">Nonlabens spongiae</name>
    <dbReference type="NCBI Taxonomy" id="331648"/>
    <lineage>
        <taxon>Bacteria</taxon>
        <taxon>Pseudomonadati</taxon>
        <taxon>Bacteroidota</taxon>
        <taxon>Flavobacteriia</taxon>
        <taxon>Flavobacteriales</taxon>
        <taxon>Flavobacteriaceae</taxon>
        <taxon>Nonlabens</taxon>
    </lineage>
</organism>
<dbReference type="RefSeq" id="WP_085767492.1">
    <property type="nucleotide sequence ID" value="NZ_CP019344.1"/>
</dbReference>
<dbReference type="Proteomes" id="UP000193431">
    <property type="component" value="Chromosome"/>
</dbReference>
<name>A0A1W6MM90_9FLAO</name>
<dbReference type="EMBL" id="CP019344">
    <property type="protein sequence ID" value="ARN78687.1"/>
    <property type="molecule type" value="Genomic_DNA"/>
</dbReference>
<protein>
    <submittedName>
        <fullName evidence="1">Uncharacterized protein</fullName>
    </submittedName>
</protein>
<gene>
    <name evidence="1" type="ORF">BST97_12180</name>
</gene>
<sequence>MKNIITLTIYIFSIITLAQNYKVQINDNELVLHNDFSIEGRLNLTTENATVGAFRFEDGQVITSDSIIANYDRTKLFIDDRTYKFKTPAFSLTNMVVDKTSRKSKVFELFQESQNILQLNSEITLNDKNYDVLKSWALFKQMIDMKESKNIDITMPILIGVVAGILTTSN</sequence>